<evidence type="ECO:0000256" key="3">
    <source>
        <dbReference type="ARBA" id="ARBA00010088"/>
    </source>
</evidence>
<dbReference type="InterPro" id="IPR029058">
    <property type="entry name" value="AB_hydrolase_fold"/>
</dbReference>
<evidence type="ECO:0000313" key="17">
    <source>
        <dbReference type="Proteomes" id="UP000183812"/>
    </source>
</evidence>
<comment type="subcellular location">
    <subcellularLocation>
        <location evidence="2 11">Cytoplasm</location>
    </subcellularLocation>
</comment>
<dbReference type="OrthoDB" id="9796770at2"/>
<keyword evidence="8 11" id="KW-0645">Protease</keyword>
<reference evidence="16 17" key="1">
    <citation type="submission" date="2016-10" db="EMBL/GenBank/DDBJ databases">
        <authorList>
            <person name="de Groot N.N."/>
        </authorList>
    </citation>
    <scope>NUCLEOTIDE SEQUENCE [LARGE SCALE GENOMIC DNA]</scope>
    <source>
        <strain evidence="17">DSM 938 / 37b4</strain>
    </source>
</reference>
<dbReference type="GO" id="GO:0006508">
    <property type="term" value="P:proteolysis"/>
    <property type="evidence" value="ECO:0007669"/>
    <property type="project" value="UniProtKB-KW"/>
</dbReference>
<feature type="active site" description="Proton donor" evidence="12">
    <location>
        <position position="298"/>
    </location>
</feature>
<sequence length="339" mass="36630">MTPSLRPLFPEIPPRKTGRLRVSALHEIHYEDCGNPAGQPVLILHGGPGAGIAPFLRRSHDPARYRILLADQRGAGQSTPPGELTENTTADLIADIEALRCHLGIERWQIVGGSWGSTLALAYGVAHPGRITGMILRGIFTGRRVELDWFYQHGAGMILPEAFAAYRAAIPAAEQDAMIAAYHRRLTGPAGPARLAAAQAWAAWEEAALRLLPRPSAPEDPRETEAFARIECHYFAHGCFFPTDGWLLDQVRASRPLRALPCHIIQGRYDLVTPAATALALAEAWPEATLTLVPDAGHSGTEPGIADAMVRAATALADQDPRQDGSSLPSHKSTEERNA</sequence>
<feature type="region of interest" description="Disordered" evidence="14">
    <location>
        <begin position="313"/>
        <end position="339"/>
    </location>
</feature>
<dbReference type="NCBIfam" id="TIGR01249">
    <property type="entry name" value="pro_imino_pep_1"/>
    <property type="match status" value="1"/>
</dbReference>
<evidence type="ECO:0000259" key="15">
    <source>
        <dbReference type="Pfam" id="PF00561"/>
    </source>
</evidence>
<dbReference type="GO" id="GO:0004177">
    <property type="term" value="F:aminopeptidase activity"/>
    <property type="evidence" value="ECO:0007669"/>
    <property type="project" value="UniProtKB-UniRule"/>
</dbReference>
<evidence type="ECO:0000256" key="4">
    <source>
        <dbReference type="ARBA" id="ARBA00012568"/>
    </source>
</evidence>
<comment type="similarity">
    <text evidence="3 11 13">Belongs to the peptidase S33 family.</text>
</comment>
<organism evidence="16 17">
    <name type="scientific">Rhodobacter capsulatus</name>
    <name type="common">Rhodopseudomonas capsulata</name>
    <dbReference type="NCBI Taxonomy" id="1061"/>
    <lineage>
        <taxon>Bacteria</taxon>
        <taxon>Pseudomonadati</taxon>
        <taxon>Pseudomonadota</taxon>
        <taxon>Alphaproteobacteria</taxon>
        <taxon>Rhodobacterales</taxon>
        <taxon>Rhodobacter group</taxon>
        <taxon>Rhodobacter</taxon>
    </lineage>
</organism>
<evidence type="ECO:0000256" key="1">
    <source>
        <dbReference type="ARBA" id="ARBA00001585"/>
    </source>
</evidence>
<protein>
    <recommendedName>
        <fullName evidence="5 11">Proline iminopeptidase</fullName>
        <shortName evidence="11">PIP</shortName>
        <ecNumber evidence="4 11">3.4.11.5</ecNumber>
    </recommendedName>
    <alternativeName>
        <fullName evidence="10 11">Prolyl aminopeptidase</fullName>
    </alternativeName>
</protein>
<dbReference type="PIRSF" id="PIRSF006431">
    <property type="entry name" value="Pept_S33"/>
    <property type="match status" value="1"/>
</dbReference>
<dbReference type="Proteomes" id="UP000183812">
    <property type="component" value="Unassembled WGS sequence"/>
</dbReference>
<dbReference type="InterPro" id="IPR000073">
    <property type="entry name" value="AB_hydrolase_1"/>
</dbReference>
<feature type="domain" description="AB hydrolase-1" evidence="15">
    <location>
        <begin position="40"/>
        <end position="299"/>
    </location>
</feature>
<dbReference type="EC" id="3.4.11.5" evidence="4 11"/>
<dbReference type="PANTHER" id="PTHR43722">
    <property type="entry name" value="PROLINE IMINOPEPTIDASE"/>
    <property type="match status" value="1"/>
</dbReference>
<evidence type="ECO:0000313" key="16">
    <source>
        <dbReference type="EMBL" id="SDE44818.1"/>
    </source>
</evidence>
<dbReference type="PANTHER" id="PTHR43722:SF1">
    <property type="entry name" value="PROLINE IMINOPEPTIDASE"/>
    <property type="match status" value="1"/>
</dbReference>
<comment type="catalytic activity">
    <reaction evidence="1 11 13">
        <text>Release of N-terminal proline from a peptide.</text>
        <dbReference type="EC" id="3.4.11.5"/>
    </reaction>
</comment>
<feature type="active site" description="Nucleophile" evidence="12">
    <location>
        <position position="114"/>
    </location>
</feature>
<proteinExistence type="inferred from homology"/>
<evidence type="ECO:0000256" key="6">
    <source>
        <dbReference type="ARBA" id="ARBA00022438"/>
    </source>
</evidence>
<keyword evidence="7 11" id="KW-0963">Cytoplasm</keyword>
<evidence type="ECO:0000256" key="14">
    <source>
        <dbReference type="SAM" id="MobiDB-lite"/>
    </source>
</evidence>
<dbReference type="InterPro" id="IPR005944">
    <property type="entry name" value="Pro_iminopeptidase"/>
</dbReference>
<accession>A0A1G7CZT1</accession>
<dbReference type="EMBL" id="FNAY01000001">
    <property type="protein sequence ID" value="SDE44818.1"/>
    <property type="molecule type" value="Genomic_DNA"/>
</dbReference>
<evidence type="ECO:0000256" key="11">
    <source>
        <dbReference type="PIRNR" id="PIRNR006431"/>
    </source>
</evidence>
<evidence type="ECO:0000256" key="7">
    <source>
        <dbReference type="ARBA" id="ARBA00022490"/>
    </source>
</evidence>
<dbReference type="PRINTS" id="PR00111">
    <property type="entry name" value="ABHYDROLASE"/>
</dbReference>
<keyword evidence="9 11" id="KW-0378">Hydrolase</keyword>
<dbReference type="RefSeq" id="WP_074552611.1">
    <property type="nucleotide sequence ID" value="NZ_CP119563.1"/>
</dbReference>
<evidence type="ECO:0000256" key="2">
    <source>
        <dbReference type="ARBA" id="ARBA00004496"/>
    </source>
</evidence>
<keyword evidence="6 11" id="KW-0031">Aminopeptidase</keyword>
<dbReference type="AlphaFoldDB" id="A0A1G7CZT1"/>
<dbReference type="InterPro" id="IPR002410">
    <property type="entry name" value="Peptidase_S33"/>
</dbReference>
<dbReference type="SUPFAM" id="SSF53474">
    <property type="entry name" value="alpha/beta-Hydrolases"/>
    <property type="match status" value="1"/>
</dbReference>
<evidence type="ECO:0000256" key="13">
    <source>
        <dbReference type="RuleBase" id="RU003421"/>
    </source>
</evidence>
<evidence type="ECO:0000256" key="10">
    <source>
        <dbReference type="ARBA" id="ARBA00029605"/>
    </source>
</evidence>
<evidence type="ECO:0000256" key="5">
    <source>
        <dbReference type="ARBA" id="ARBA00021843"/>
    </source>
</evidence>
<gene>
    <name evidence="16" type="ORF">SAMN04244550_00435</name>
</gene>
<dbReference type="PRINTS" id="PR00793">
    <property type="entry name" value="PROAMNOPTASE"/>
</dbReference>
<evidence type="ECO:0000256" key="12">
    <source>
        <dbReference type="PIRSR" id="PIRSR006431-1"/>
    </source>
</evidence>
<feature type="active site" evidence="12">
    <location>
        <position position="270"/>
    </location>
</feature>
<name>A0A1G7CZT1_RHOCA</name>
<dbReference type="Gene3D" id="3.40.50.1820">
    <property type="entry name" value="alpha/beta hydrolase"/>
    <property type="match status" value="1"/>
</dbReference>
<dbReference type="GO" id="GO:0005737">
    <property type="term" value="C:cytoplasm"/>
    <property type="evidence" value="ECO:0007669"/>
    <property type="project" value="UniProtKB-SubCell"/>
</dbReference>
<dbReference type="Pfam" id="PF00561">
    <property type="entry name" value="Abhydrolase_1"/>
    <property type="match status" value="1"/>
</dbReference>
<evidence type="ECO:0000256" key="9">
    <source>
        <dbReference type="ARBA" id="ARBA00022801"/>
    </source>
</evidence>
<evidence type="ECO:0000256" key="8">
    <source>
        <dbReference type="ARBA" id="ARBA00022670"/>
    </source>
</evidence>